<dbReference type="EMBL" id="ML736330">
    <property type="protein sequence ID" value="KAE8373043.1"/>
    <property type="molecule type" value="Genomic_DNA"/>
</dbReference>
<evidence type="ECO:0000313" key="1">
    <source>
        <dbReference type="EMBL" id="KAE8373043.1"/>
    </source>
</evidence>
<name>A0A5N7ATI0_9EURO</name>
<organism evidence="1 2">
    <name type="scientific">Aspergillus bertholletiae</name>
    <dbReference type="NCBI Taxonomy" id="1226010"/>
    <lineage>
        <taxon>Eukaryota</taxon>
        <taxon>Fungi</taxon>
        <taxon>Dikarya</taxon>
        <taxon>Ascomycota</taxon>
        <taxon>Pezizomycotina</taxon>
        <taxon>Eurotiomycetes</taxon>
        <taxon>Eurotiomycetidae</taxon>
        <taxon>Eurotiales</taxon>
        <taxon>Aspergillaceae</taxon>
        <taxon>Aspergillus</taxon>
        <taxon>Aspergillus subgen. Circumdati</taxon>
    </lineage>
</organism>
<dbReference type="AlphaFoldDB" id="A0A5N7ATI0"/>
<dbReference type="OrthoDB" id="5410365at2759"/>
<reference evidence="1 2" key="1">
    <citation type="submission" date="2019-04" db="EMBL/GenBank/DDBJ databases">
        <title>Friends and foes A comparative genomics studyof 23 Aspergillus species from section Flavi.</title>
        <authorList>
            <consortium name="DOE Joint Genome Institute"/>
            <person name="Kjaerbolling I."/>
            <person name="Vesth T."/>
            <person name="Frisvad J.C."/>
            <person name="Nybo J.L."/>
            <person name="Theobald S."/>
            <person name="Kildgaard S."/>
            <person name="Isbrandt T."/>
            <person name="Kuo A."/>
            <person name="Sato A."/>
            <person name="Lyhne E.K."/>
            <person name="Kogle M.E."/>
            <person name="Wiebenga A."/>
            <person name="Kun R.S."/>
            <person name="Lubbers R.J."/>
            <person name="Makela M.R."/>
            <person name="Barry K."/>
            <person name="Chovatia M."/>
            <person name="Clum A."/>
            <person name="Daum C."/>
            <person name="Haridas S."/>
            <person name="He G."/>
            <person name="LaButti K."/>
            <person name="Lipzen A."/>
            <person name="Mondo S."/>
            <person name="Riley R."/>
            <person name="Salamov A."/>
            <person name="Simmons B.A."/>
            <person name="Magnuson J.K."/>
            <person name="Henrissat B."/>
            <person name="Mortensen U.H."/>
            <person name="Larsen T.O."/>
            <person name="Devries R.P."/>
            <person name="Grigoriev I.V."/>
            <person name="Machida M."/>
            <person name="Baker S.E."/>
            <person name="Andersen M.R."/>
        </authorList>
    </citation>
    <scope>NUCLEOTIDE SEQUENCE [LARGE SCALE GENOMIC DNA]</scope>
    <source>
        <strain evidence="1 2">IBT 29228</strain>
    </source>
</reference>
<dbReference type="Proteomes" id="UP000326198">
    <property type="component" value="Unassembled WGS sequence"/>
</dbReference>
<sequence length="254" mass="27978">MPGKRISKPPFLPSEEVKLGTLITNIKEPRLGAYECPWPLGQIEDFSTRPVSNMYAITQPTRATGLAASFSRLFKPLMSGSANNDDTPLRGGKIYTLKTPNDHFDNLRRHDGVRKWLQQRIGKRLDVYLVAGLATVEGSSSSSSLDRDDAYPAQGERICAMRVMKLVFKPFNPKAIASARLEKNGSWEMFSGSKALQTQASEWVEAFSDEEDSSIGGQTCANVGDDGHEGHLVPRVTISLTAHSLCSKASWIYN</sequence>
<protein>
    <submittedName>
        <fullName evidence="1">Uncharacterized protein</fullName>
    </submittedName>
</protein>
<accession>A0A5N7ATI0</accession>
<proteinExistence type="predicted"/>
<gene>
    <name evidence="1" type="ORF">BDV26DRAFT_297299</name>
</gene>
<evidence type="ECO:0000313" key="2">
    <source>
        <dbReference type="Proteomes" id="UP000326198"/>
    </source>
</evidence>
<keyword evidence="2" id="KW-1185">Reference proteome</keyword>